<proteinExistence type="predicted"/>
<accession>A0ABU7D3R8</accession>
<protein>
    <submittedName>
        <fullName evidence="1">Uncharacterized protein</fullName>
    </submittedName>
</protein>
<organism evidence="1 2">
    <name type="scientific">Characodon lateralis</name>
    <dbReference type="NCBI Taxonomy" id="208331"/>
    <lineage>
        <taxon>Eukaryota</taxon>
        <taxon>Metazoa</taxon>
        <taxon>Chordata</taxon>
        <taxon>Craniata</taxon>
        <taxon>Vertebrata</taxon>
        <taxon>Euteleostomi</taxon>
        <taxon>Actinopterygii</taxon>
        <taxon>Neopterygii</taxon>
        <taxon>Teleostei</taxon>
        <taxon>Neoteleostei</taxon>
        <taxon>Acanthomorphata</taxon>
        <taxon>Ovalentaria</taxon>
        <taxon>Atherinomorphae</taxon>
        <taxon>Cyprinodontiformes</taxon>
        <taxon>Goodeidae</taxon>
        <taxon>Characodon</taxon>
    </lineage>
</organism>
<evidence type="ECO:0000313" key="2">
    <source>
        <dbReference type="Proteomes" id="UP001352852"/>
    </source>
</evidence>
<keyword evidence="2" id="KW-1185">Reference proteome</keyword>
<dbReference type="Proteomes" id="UP001352852">
    <property type="component" value="Unassembled WGS sequence"/>
</dbReference>
<dbReference type="EMBL" id="JAHUTJ010016537">
    <property type="protein sequence ID" value="MED6269802.1"/>
    <property type="molecule type" value="Genomic_DNA"/>
</dbReference>
<reference evidence="1 2" key="1">
    <citation type="submission" date="2021-06" db="EMBL/GenBank/DDBJ databases">
        <authorList>
            <person name="Palmer J.M."/>
        </authorList>
    </citation>
    <scope>NUCLEOTIDE SEQUENCE [LARGE SCALE GENOMIC DNA]</scope>
    <source>
        <strain evidence="1 2">CL_MEX2019</strain>
        <tissue evidence="1">Muscle</tissue>
    </source>
</reference>
<evidence type="ECO:0000313" key="1">
    <source>
        <dbReference type="EMBL" id="MED6269802.1"/>
    </source>
</evidence>
<sequence>MNKFQCSNHFHCCRCIISGVEKLDWSALSPDLNLLEHLWDELEEAAIVIFSSNYEHTDAAETILAVHFLGYISASFTHQETAISAHSSLQNSFSLVRLDGE</sequence>
<name>A0ABU7D3R8_9TELE</name>
<comment type="caution">
    <text evidence="1">The sequence shown here is derived from an EMBL/GenBank/DDBJ whole genome shotgun (WGS) entry which is preliminary data.</text>
</comment>
<gene>
    <name evidence="1" type="ORF">CHARACLAT_003309</name>
</gene>